<dbReference type="EMBL" id="KI536978">
    <property type="protein sequence ID" value="ESR38000.1"/>
    <property type="molecule type" value="Genomic_DNA"/>
</dbReference>
<proteinExistence type="predicted"/>
<protein>
    <submittedName>
        <fullName evidence="2">Uncharacterized protein</fullName>
    </submittedName>
</protein>
<feature type="region of interest" description="Disordered" evidence="1">
    <location>
        <begin position="48"/>
        <end position="72"/>
    </location>
</feature>
<evidence type="ECO:0000313" key="3">
    <source>
        <dbReference type="Proteomes" id="UP000030687"/>
    </source>
</evidence>
<sequence length="72" mass="7671">MGQQLNASSICQEDPLPKTSLSLFSLINLGAGQQRFNVMFLMASTSTTHAGGEINGDEGSDQDDDRVLIPDS</sequence>
<gene>
    <name evidence="2" type="ORF">CICLE_v10029741mg</name>
</gene>
<dbReference type="Gramene" id="ESR38000">
    <property type="protein sequence ID" value="ESR38000"/>
    <property type="gene ID" value="CICLE_v10029741mg"/>
</dbReference>
<dbReference type="Proteomes" id="UP000030687">
    <property type="component" value="Unassembled WGS sequence"/>
</dbReference>
<evidence type="ECO:0000256" key="1">
    <source>
        <dbReference type="SAM" id="MobiDB-lite"/>
    </source>
</evidence>
<dbReference type="InParanoid" id="V4SGM8"/>
<keyword evidence="3" id="KW-1185">Reference proteome</keyword>
<dbReference type="AlphaFoldDB" id="V4SGM8"/>
<reference evidence="2 3" key="1">
    <citation type="submission" date="2013-10" db="EMBL/GenBank/DDBJ databases">
        <authorList>
            <consortium name="International Citrus Genome Consortium"/>
            <person name="Jenkins J."/>
            <person name="Schmutz J."/>
            <person name="Prochnik S."/>
            <person name="Rokhsar D."/>
            <person name="Gmitter F."/>
            <person name="Ollitrault P."/>
            <person name="Machado M."/>
            <person name="Talon M."/>
            <person name="Wincker P."/>
            <person name="Jaillon O."/>
            <person name="Morgante M."/>
        </authorList>
    </citation>
    <scope>NUCLEOTIDE SEQUENCE</scope>
    <source>
        <strain evidence="3">cv. Clemenules</strain>
    </source>
</reference>
<evidence type="ECO:0000313" key="2">
    <source>
        <dbReference type="EMBL" id="ESR38000.1"/>
    </source>
</evidence>
<feature type="compositionally biased region" description="Acidic residues" evidence="1">
    <location>
        <begin position="55"/>
        <end position="64"/>
    </location>
</feature>
<name>V4SGM8_CITCL</name>
<organism evidence="2 3">
    <name type="scientific">Citrus clementina</name>
    <name type="common">Clementine</name>
    <name type="synonym">Citrus deliciosa x Citrus sinensis</name>
    <dbReference type="NCBI Taxonomy" id="85681"/>
    <lineage>
        <taxon>Eukaryota</taxon>
        <taxon>Viridiplantae</taxon>
        <taxon>Streptophyta</taxon>
        <taxon>Embryophyta</taxon>
        <taxon>Tracheophyta</taxon>
        <taxon>Spermatophyta</taxon>
        <taxon>Magnoliopsida</taxon>
        <taxon>eudicotyledons</taxon>
        <taxon>Gunneridae</taxon>
        <taxon>Pentapetalae</taxon>
        <taxon>rosids</taxon>
        <taxon>malvids</taxon>
        <taxon>Sapindales</taxon>
        <taxon>Rutaceae</taxon>
        <taxon>Aurantioideae</taxon>
        <taxon>Citrus</taxon>
    </lineage>
</organism>
<accession>V4SGM8</accession>
<dbReference type="KEGG" id="cic:CICLE_v10029741mg"/>